<reference evidence="2 3" key="1">
    <citation type="submission" date="2020-04" db="EMBL/GenBank/DDBJ databases">
        <authorList>
            <person name="Zheng R.K."/>
            <person name="Sun C.M."/>
        </authorList>
    </citation>
    <scope>NUCLEOTIDE SEQUENCE [LARGE SCALE GENOMIC DNA]</scope>
    <source>
        <strain evidence="3">zrk29</strain>
    </source>
</reference>
<dbReference type="Gene3D" id="3.30.70.270">
    <property type="match status" value="1"/>
</dbReference>
<dbReference type="PROSITE" id="PS50887">
    <property type="entry name" value="GGDEF"/>
    <property type="match status" value="1"/>
</dbReference>
<evidence type="ECO:0000313" key="3">
    <source>
        <dbReference type="Proteomes" id="UP000512167"/>
    </source>
</evidence>
<protein>
    <submittedName>
        <fullName evidence="2">GGDEF domain-containing protein</fullName>
    </submittedName>
</protein>
<sequence length="294" mass="34274">MKSKLEIYKDYFFKQDHHITFYFEIDQEPINLQILSGNVTLLGLPNKDNFNLQEIIEHIETINALSEIEGKESFIEDTINAICKMEEEHHFYLPFKLNNQVVWCSIGLERANNNIFGRVNRINYSIPKAIEYYQKAFQDPLTRLFTRETLRMHLSYIKEFDGKYGLYIDIDDFKTVNDSHGHAVGDGLLKAIAQAFIDDWEHNVIYYRLGGDEFFVYVMEHSKAQVCQRANNIIKQIESIEYLGKTYPISASIGIVPIDEETVDYLTLLDLGDQLMYQSKAKGKGQFTMYEIND</sequence>
<feature type="domain" description="GGDEF" evidence="1">
    <location>
        <begin position="161"/>
        <end position="292"/>
    </location>
</feature>
<evidence type="ECO:0000259" key="1">
    <source>
        <dbReference type="PROSITE" id="PS50887"/>
    </source>
</evidence>
<dbReference type="RefSeq" id="WP_312031596.1">
    <property type="nucleotide sequence ID" value="NZ_CP051151.1"/>
</dbReference>
<dbReference type="GO" id="GO:1902201">
    <property type="term" value="P:negative regulation of bacterial-type flagellum-dependent cell motility"/>
    <property type="evidence" value="ECO:0007669"/>
    <property type="project" value="TreeGrafter"/>
</dbReference>
<keyword evidence="3" id="KW-1185">Reference proteome</keyword>
<dbReference type="AlphaFoldDB" id="A0A7L6N887"/>
<dbReference type="InterPro" id="IPR050469">
    <property type="entry name" value="Diguanylate_Cyclase"/>
</dbReference>
<organism evidence="2 3">
    <name type="scientific">Hujiaoplasma nucleasis</name>
    <dbReference type="NCBI Taxonomy" id="2725268"/>
    <lineage>
        <taxon>Bacteria</taxon>
        <taxon>Bacillati</taxon>
        <taxon>Mycoplasmatota</taxon>
        <taxon>Mollicutes</taxon>
        <taxon>Candidatus Izemoplasmatales</taxon>
        <taxon>Hujiaoplasmataceae</taxon>
        <taxon>Hujiaoplasma</taxon>
    </lineage>
</organism>
<dbReference type="PANTHER" id="PTHR45138:SF9">
    <property type="entry name" value="DIGUANYLATE CYCLASE DGCM-RELATED"/>
    <property type="match status" value="1"/>
</dbReference>
<evidence type="ECO:0000313" key="2">
    <source>
        <dbReference type="EMBL" id="QLY40749.1"/>
    </source>
</evidence>
<dbReference type="CDD" id="cd01949">
    <property type="entry name" value="GGDEF"/>
    <property type="match status" value="1"/>
</dbReference>
<proteinExistence type="predicted"/>
<name>A0A7L6N887_9MOLU</name>
<dbReference type="GO" id="GO:0005886">
    <property type="term" value="C:plasma membrane"/>
    <property type="evidence" value="ECO:0007669"/>
    <property type="project" value="TreeGrafter"/>
</dbReference>
<dbReference type="Pfam" id="PF00990">
    <property type="entry name" value="GGDEF"/>
    <property type="match status" value="1"/>
</dbReference>
<dbReference type="InterPro" id="IPR029787">
    <property type="entry name" value="Nucleotide_cyclase"/>
</dbReference>
<dbReference type="EMBL" id="CP051151">
    <property type="protein sequence ID" value="QLY40749.1"/>
    <property type="molecule type" value="Genomic_DNA"/>
</dbReference>
<dbReference type="SMART" id="SM00267">
    <property type="entry name" value="GGDEF"/>
    <property type="match status" value="1"/>
</dbReference>
<dbReference type="PANTHER" id="PTHR45138">
    <property type="entry name" value="REGULATORY COMPONENTS OF SENSORY TRANSDUCTION SYSTEM"/>
    <property type="match status" value="1"/>
</dbReference>
<dbReference type="SUPFAM" id="SSF55073">
    <property type="entry name" value="Nucleotide cyclase"/>
    <property type="match status" value="1"/>
</dbReference>
<dbReference type="GO" id="GO:0052621">
    <property type="term" value="F:diguanylate cyclase activity"/>
    <property type="evidence" value="ECO:0007669"/>
    <property type="project" value="TreeGrafter"/>
</dbReference>
<dbReference type="NCBIfam" id="TIGR00254">
    <property type="entry name" value="GGDEF"/>
    <property type="match status" value="1"/>
</dbReference>
<dbReference type="Proteomes" id="UP000512167">
    <property type="component" value="Chromosome"/>
</dbReference>
<dbReference type="InterPro" id="IPR000160">
    <property type="entry name" value="GGDEF_dom"/>
</dbReference>
<accession>A0A7L6N887</accession>
<dbReference type="GO" id="GO:0043709">
    <property type="term" value="P:cell adhesion involved in single-species biofilm formation"/>
    <property type="evidence" value="ECO:0007669"/>
    <property type="project" value="TreeGrafter"/>
</dbReference>
<dbReference type="KEGG" id="tbk:HF295_07745"/>
<dbReference type="InterPro" id="IPR043128">
    <property type="entry name" value="Rev_trsase/Diguanyl_cyclase"/>
</dbReference>
<gene>
    <name evidence="2" type="ORF">HF295_07745</name>
</gene>